<feature type="transmembrane region" description="Helical" evidence="2">
    <location>
        <begin position="15"/>
        <end position="35"/>
    </location>
</feature>
<feature type="transmembrane region" description="Helical" evidence="2">
    <location>
        <begin position="85"/>
        <end position="104"/>
    </location>
</feature>
<reference evidence="4" key="2">
    <citation type="submission" date="2014-07" db="EMBL/GenBank/DDBJ databases">
        <authorList>
            <person name="Hull J."/>
        </authorList>
    </citation>
    <scope>NUCLEOTIDE SEQUENCE</scope>
</reference>
<feature type="transmembrane region" description="Helical" evidence="2">
    <location>
        <begin position="173"/>
        <end position="192"/>
    </location>
</feature>
<dbReference type="Pfam" id="PF07690">
    <property type="entry name" value="MFS_1"/>
    <property type="match status" value="1"/>
</dbReference>
<reference evidence="4" key="1">
    <citation type="journal article" date="2014" name="PLoS ONE">
        <title>Transcriptome-Based Identification of ABC Transporters in the Western Tarnished Plant Bug Lygus hesperus.</title>
        <authorList>
            <person name="Hull J.J."/>
            <person name="Chaney K."/>
            <person name="Geib S.M."/>
            <person name="Fabrick J.A."/>
            <person name="Brent C.S."/>
            <person name="Walsh D."/>
            <person name="Lavine L.C."/>
        </authorList>
    </citation>
    <scope>NUCLEOTIDE SEQUENCE</scope>
</reference>
<keyword evidence="2" id="KW-1133">Transmembrane helix</keyword>
<protein>
    <submittedName>
        <fullName evidence="4">Monocarboxylate transporter 7</fullName>
    </submittedName>
</protein>
<dbReference type="InterPro" id="IPR011701">
    <property type="entry name" value="MFS"/>
</dbReference>
<feature type="transmembrane region" description="Helical" evidence="2">
    <location>
        <begin position="409"/>
        <end position="425"/>
    </location>
</feature>
<feature type="transmembrane region" description="Helical" evidence="2">
    <location>
        <begin position="280"/>
        <end position="305"/>
    </location>
</feature>
<keyword evidence="2" id="KW-0472">Membrane</keyword>
<accession>A0A0A9Y5F8</accession>
<sequence length="474" mass="52998">MSPQLKKKLPPDGGWGYMVVFATAMMGFLVFPVIQNFALLFRPIFSDLDMSASEISTIINVNSGAGFVFGMFHGPLTKIFGYRKYAMVGVAMFSIGLLAASLSYTVYAFIIFYGILNSIGFCIIHNAFSFSLNSYFSKKRTAAVGIAFMIAGIGSVITPLILSQAIGYLGARYTAFLLSAIVMNVFVAAMLLQPVKWHYKFQDETEEGKELDDWKSELQRREESNAMKLKTKEEGSAVDTLLQSDQEAAEVKTSQGQKQRKGFWGHIVSWFDLDLLKDPVFISIFIGLSFAFTGEITFSLMYPIVLGDKGFDIEDTATIMATTACVDIIFRIIVPMVEKLLKWKTRDMYMLTLIMLIMSRFTLTVVKTYWHTMMVAAYLGVAKGFRTVYMTVVLANYVPIEKLPSAQGIQTLFNGLMLLAIGPVVGKLRDYYGDFEVVVHLTNFMSLVTLCIWALERLIVKIMGDKNKNADKGT</sequence>
<dbReference type="GO" id="GO:0016020">
    <property type="term" value="C:membrane"/>
    <property type="evidence" value="ECO:0007669"/>
    <property type="project" value="UniProtKB-SubCell"/>
</dbReference>
<feature type="domain" description="Major facilitator superfamily (MFS) profile" evidence="3">
    <location>
        <begin position="16"/>
        <end position="457"/>
    </location>
</feature>
<proteinExistence type="predicted"/>
<dbReference type="PROSITE" id="PS50850">
    <property type="entry name" value="MFS"/>
    <property type="match status" value="1"/>
</dbReference>
<organism evidence="4">
    <name type="scientific">Lygus hesperus</name>
    <name type="common">Western plant bug</name>
    <dbReference type="NCBI Taxonomy" id="30085"/>
    <lineage>
        <taxon>Eukaryota</taxon>
        <taxon>Metazoa</taxon>
        <taxon>Ecdysozoa</taxon>
        <taxon>Arthropoda</taxon>
        <taxon>Hexapoda</taxon>
        <taxon>Insecta</taxon>
        <taxon>Pterygota</taxon>
        <taxon>Neoptera</taxon>
        <taxon>Paraneoptera</taxon>
        <taxon>Hemiptera</taxon>
        <taxon>Heteroptera</taxon>
        <taxon>Panheteroptera</taxon>
        <taxon>Cimicomorpha</taxon>
        <taxon>Miridae</taxon>
        <taxon>Mirini</taxon>
        <taxon>Lygus</taxon>
    </lineage>
</organism>
<evidence type="ECO:0000259" key="3">
    <source>
        <dbReference type="PROSITE" id="PS50850"/>
    </source>
</evidence>
<feature type="transmembrane region" description="Helical" evidence="2">
    <location>
        <begin position="349"/>
        <end position="370"/>
    </location>
</feature>
<comment type="subcellular location">
    <subcellularLocation>
        <location evidence="1">Membrane</location>
        <topology evidence="1">Multi-pass membrane protein</topology>
    </subcellularLocation>
</comment>
<feature type="transmembrane region" description="Helical" evidence="2">
    <location>
        <begin position="317"/>
        <end position="337"/>
    </location>
</feature>
<feature type="transmembrane region" description="Helical" evidence="2">
    <location>
        <begin position="110"/>
        <end position="130"/>
    </location>
</feature>
<feature type="transmembrane region" description="Helical" evidence="2">
    <location>
        <begin position="437"/>
        <end position="455"/>
    </location>
</feature>
<gene>
    <name evidence="4" type="primary">Slc16a6</name>
    <name evidence="4" type="ORF">CM83_76378</name>
</gene>
<dbReference type="Gene3D" id="1.20.1250.20">
    <property type="entry name" value="MFS general substrate transporter like domains"/>
    <property type="match status" value="1"/>
</dbReference>
<dbReference type="InterPro" id="IPR036259">
    <property type="entry name" value="MFS_trans_sf"/>
</dbReference>
<dbReference type="AlphaFoldDB" id="A0A0A9Y5F8"/>
<dbReference type="EMBL" id="GBHO01017271">
    <property type="protein sequence ID" value="JAG26333.1"/>
    <property type="molecule type" value="Transcribed_RNA"/>
</dbReference>
<dbReference type="PANTHER" id="PTHR11360">
    <property type="entry name" value="MONOCARBOXYLATE TRANSPORTER"/>
    <property type="match status" value="1"/>
</dbReference>
<feature type="transmembrane region" description="Helical" evidence="2">
    <location>
        <begin position="142"/>
        <end position="161"/>
    </location>
</feature>
<dbReference type="PANTHER" id="PTHR11360:SF237">
    <property type="entry name" value="MONOCARBOXYLATE TRANSPORTER 12-B-LIKE PROTEIN"/>
    <property type="match status" value="1"/>
</dbReference>
<name>A0A0A9Y5F8_LYGHE</name>
<dbReference type="InterPro" id="IPR050327">
    <property type="entry name" value="Proton-linked_MCT"/>
</dbReference>
<evidence type="ECO:0000256" key="1">
    <source>
        <dbReference type="ARBA" id="ARBA00004141"/>
    </source>
</evidence>
<dbReference type="GO" id="GO:0008028">
    <property type="term" value="F:monocarboxylic acid transmembrane transporter activity"/>
    <property type="evidence" value="ECO:0007669"/>
    <property type="project" value="TreeGrafter"/>
</dbReference>
<dbReference type="SUPFAM" id="SSF103473">
    <property type="entry name" value="MFS general substrate transporter"/>
    <property type="match status" value="1"/>
</dbReference>
<feature type="transmembrane region" description="Helical" evidence="2">
    <location>
        <begin position="376"/>
        <end position="397"/>
    </location>
</feature>
<feature type="transmembrane region" description="Helical" evidence="2">
    <location>
        <begin position="55"/>
        <end position="73"/>
    </location>
</feature>
<evidence type="ECO:0000313" key="4">
    <source>
        <dbReference type="EMBL" id="JAG26333.1"/>
    </source>
</evidence>
<dbReference type="InterPro" id="IPR020846">
    <property type="entry name" value="MFS_dom"/>
</dbReference>
<evidence type="ECO:0000256" key="2">
    <source>
        <dbReference type="SAM" id="Phobius"/>
    </source>
</evidence>
<dbReference type="CDD" id="cd17352">
    <property type="entry name" value="MFS_MCT_SLC16"/>
    <property type="match status" value="1"/>
</dbReference>
<keyword evidence="2" id="KW-0812">Transmembrane</keyword>